<evidence type="ECO:0000259" key="5">
    <source>
        <dbReference type="SMART" id="SM00249"/>
    </source>
</evidence>
<evidence type="ECO:0000313" key="6">
    <source>
        <dbReference type="EMBL" id="KAK1939782.1"/>
    </source>
</evidence>
<dbReference type="SUPFAM" id="SSF57903">
    <property type="entry name" value="FYVE/PHD zinc finger"/>
    <property type="match status" value="1"/>
</dbReference>
<dbReference type="InterPro" id="IPR011011">
    <property type="entry name" value="Znf_FYVE_PHD"/>
</dbReference>
<feature type="compositionally biased region" description="Acidic residues" evidence="4">
    <location>
        <begin position="1505"/>
        <end position="1515"/>
    </location>
</feature>
<keyword evidence="7" id="KW-1185">Reference proteome</keyword>
<feature type="compositionally biased region" description="Polar residues" evidence="4">
    <location>
        <begin position="1011"/>
        <end position="1024"/>
    </location>
</feature>
<accession>A0AAD9GJT8</accession>
<evidence type="ECO:0000256" key="3">
    <source>
        <dbReference type="ARBA" id="ARBA00022833"/>
    </source>
</evidence>
<dbReference type="Gene3D" id="3.30.40.10">
    <property type="entry name" value="Zinc/RING finger domain, C3HC4 (zinc finger)"/>
    <property type="match status" value="1"/>
</dbReference>
<dbReference type="PROSITE" id="PS01359">
    <property type="entry name" value="ZF_PHD_1"/>
    <property type="match status" value="1"/>
</dbReference>
<dbReference type="InterPro" id="IPR019786">
    <property type="entry name" value="Zinc_finger_PHD-type_CS"/>
</dbReference>
<feature type="compositionally biased region" description="Basic and acidic residues" evidence="4">
    <location>
        <begin position="87"/>
        <end position="99"/>
    </location>
</feature>
<dbReference type="Proteomes" id="UP001195914">
    <property type="component" value="Unassembled WGS sequence"/>
</dbReference>
<gene>
    <name evidence="6" type="ORF">X943_003240</name>
</gene>
<feature type="region of interest" description="Disordered" evidence="4">
    <location>
        <begin position="1461"/>
        <end position="1515"/>
    </location>
</feature>
<feature type="domain" description="Zinc finger PHD-type" evidence="5">
    <location>
        <begin position="595"/>
        <end position="674"/>
    </location>
</feature>
<protein>
    <recommendedName>
        <fullName evidence="5">Zinc finger PHD-type domain-containing protein</fullName>
    </recommendedName>
</protein>
<feature type="compositionally biased region" description="Polar residues" evidence="4">
    <location>
        <begin position="707"/>
        <end position="745"/>
    </location>
</feature>
<organism evidence="6 7">
    <name type="scientific">Babesia divergens</name>
    <dbReference type="NCBI Taxonomy" id="32595"/>
    <lineage>
        <taxon>Eukaryota</taxon>
        <taxon>Sar</taxon>
        <taxon>Alveolata</taxon>
        <taxon>Apicomplexa</taxon>
        <taxon>Aconoidasida</taxon>
        <taxon>Piroplasmida</taxon>
        <taxon>Babesiidae</taxon>
        <taxon>Babesia</taxon>
    </lineage>
</organism>
<evidence type="ECO:0000256" key="1">
    <source>
        <dbReference type="ARBA" id="ARBA00022723"/>
    </source>
</evidence>
<evidence type="ECO:0000256" key="4">
    <source>
        <dbReference type="SAM" id="MobiDB-lite"/>
    </source>
</evidence>
<feature type="compositionally biased region" description="Polar residues" evidence="4">
    <location>
        <begin position="111"/>
        <end position="147"/>
    </location>
</feature>
<proteinExistence type="predicted"/>
<dbReference type="InterPro" id="IPR013083">
    <property type="entry name" value="Znf_RING/FYVE/PHD"/>
</dbReference>
<name>A0AAD9GJT8_BABDI</name>
<feature type="region of interest" description="Disordered" evidence="4">
    <location>
        <begin position="707"/>
        <end position="770"/>
    </location>
</feature>
<evidence type="ECO:0000313" key="7">
    <source>
        <dbReference type="Proteomes" id="UP001195914"/>
    </source>
</evidence>
<dbReference type="SMART" id="SM00249">
    <property type="entry name" value="PHD"/>
    <property type="match status" value="1"/>
</dbReference>
<dbReference type="GO" id="GO:0008270">
    <property type="term" value="F:zinc ion binding"/>
    <property type="evidence" value="ECO:0007669"/>
    <property type="project" value="UniProtKB-KW"/>
</dbReference>
<reference evidence="6" key="1">
    <citation type="journal article" date="2014" name="Nucleic Acids Res.">
        <title>The evolutionary dynamics of variant antigen genes in Babesia reveal a history of genomic innovation underlying host-parasite interaction.</title>
        <authorList>
            <person name="Jackson A.P."/>
            <person name="Otto T.D."/>
            <person name="Darby A."/>
            <person name="Ramaprasad A."/>
            <person name="Xia D."/>
            <person name="Echaide I.E."/>
            <person name="Farber M."/>
            <person name="Gahlot S."/>
            <person name="Gamble J."/>
            <person name="Gupta D."/>
            <person name="Gupta Y."/>
            <person name="Jackson L."/>
            <person name="Malandrin L."/>
            <person name="Malas T.B."/>
            <person name="Moussa E."/>
            <person name="Nair M."/>
            <person name="Reid A.J."/>
            <person name="Sanders M."/>
            <person name="Sharma J."/>
            <person name="Tracey A."/>
            <person name="Quail M.A."/>
            <person name="Weir W."/>
            <person name="Wastling J.M."/>
            <person name="Hall N."/>
            <person name="Willadsen P."/>
            <person name="Lingelbach K."/>
            <person name="Shiels B."/>
            <person name="Tait A."/>
            <person name="Berriman M."/>
            <person name="Allred D.R."/>
            <person name="Pain A."/>
        </authorList>
    </citation>
    <scope>NUCLEOTIDE SEQUENCE</scope>
    <source>
        <strain evidence="6">1802A</strain>
    </source>
</reference>
<keyword evidence="2" id="KW-0863">Zinc-finger</keyword>
<keyword evidence="1" id="KW-0479">Metal-binding</keyword>
<dbReference type="InterPro" id="IPR046341">
    <property type="entry name" value="SET_dom_sf"/>
</dbReference>
<sequence length="1515" mass="168093">MLDDLVKGTLGPLLTVNEWVDALRDRPELNYYCQNGQYSEDATHWIDAATSVHNGNNRANSKPVHVLTESVGVLHGANGIAVEENSENDRQSENIRRLDGPSTDKAVDTLTDVSLSPNWHSAASTQSDSTVTNMSTATDSLSTASESQQRRRCSKSKHNGGADVIDSTVFATEFFGASDDLHKYYHWSKLNREVLTNARERGLEPTTLGHVLSRRNRLWAQTQCIDTTAVGDFEKHMKLYQRQFETYSRSGDGWVNINADHKVDPLFLRQGSYLKGVEGVFREIAPPTQAITENDEDTEWDEKSASKTASGKNTIVSGIYDWNNVIFCPNFGDSGEFIRRYARKSVRMYKNLYDCLVHGWVHPGLVVCEVRDATHPIRFSTPPNQDCYTVVYAGPPIPEEATQRVIFGEYTGVVYREESVEDTIFEYAFELNFSSSSWINADVEVTMDTAEITENDGLVLLPNNARFVLDSSRACNELSLVNHYQSIKAYGGEMWATPNCEWQQIFLDGWPHVVLTSKMGVAINPGDELVADFGGLWFSKVEETAHRHIRDELIKYRLGRQMQPSTVQQFEMPKRPLSDIDVALTSNATSNANAICAICYNVSEDQADDSTEEEVESVSCDGCDRFFHIHCVSNINRASALYVAKDLFEDSWSPMDLRKNIVSGSGPFYCSFCRHLAKKIYMHDTGCDYMPLARGIYGNGIKPRSLNPISRHTVGKSSPQGHIGITANNTPSENKASNALSTMKSSEGRQVYREKGDIDDTEPKSTSGSAEVVDHQMEVEDLVTATAASLDSSRTNVKFEQPSHNQSLMKTTSKPSLFDLVVADHRNVLKIDNCPASNNGQRFGPMTQHQDKPVTANRCAEANTRPEGTVESSFTKSETSVGGDQQAYCPTCLRDLPRSSIQGTDVTSTKQCGINFTTPASREVDPCYKGTIVSHNHVDTANDNCRIVGAAGISHSHKITNGSSLMSDIATDNSTDVDRRNENVQSSIMCKSTATISSGVINDSGEGMSPSEAQNTEADSGDTIESSLSTVNIGRAVDTFKKLEQYPIVHPRFLPPDPMYFLKSFHDSTMVDYLGCKYLAGMWQIEPFALFGDCVRVCTDCYSAHGPKANVYICRLLKRHLSGNFDHPMNTTPSQMRELVLMAYEQHVQMLLRLLVLKNIAITFMCKLCCHFVGRQLLQNQSVIPPLPFSRDFVGKSGGFPEGLLANPSDLVNSEHCSSKRLKVNQKKGLEAHLTAFVTAVKNAVSSVPVSSNSDPALSYELLNAMGAFSDEFSRLANCKGIIEYLNDLMAHKVLESDNTPSQLQQTLTKDELRRFAVFRHLTERPAGAFSTTPSQPVRVKIRNKPAEFVPLIGVVPGVTYVYRKFTDGYYNGLVTKYIEGSVPSKSTFLVTYSDGDDERMTVDDLLSQILSNLGNLGNIVSHLSPNDSRNEKLLLQLRAKANKQADLIVESERRDMLRSLTLHVNHDKKKPEGGKKQTTKSNKEASGTNASPKVERKRQRSDIEDSSSDSEYAD</sequence>
<feature type="region of interest" description="Disordered" evidence="4">
    <location>
        <begin position="84"/>
        <end position="160"/>
    </location>
</feature>
<evidence type="ECO:0000256" key="2">
    <source>
        <dbReference type="ARBA" id="ARBA00022771"/>
    </source>
</evidence>
<dbReference type="SUPFAM" id="SSF82199">
    <property type="entry name" value="SET domain"/>
    <property type="match status" value="1"/>
</dbReference>
<feature type="region of interest" description="Disordered" evidence="4">
    <location>
        <begin position="1001"/>
        <end position="1024"/>
    </location>
</feature>
<keyword evidence="3" id="KW-0862">Zinc</keyword>
<dbReference type="Gene3D" id="2.170.270.10">
    <property type="entry name" value="SET domain"/>
    <property type="match status" value="1"/>
</dbReference>
<comment type="caution">
    <text evidence="6">The sequence shown here is derived from an EMBL/GenBank/DDBJ whole genome shotgun (WGS) entry which is preliminary data.</text>
</comment>
<feature type="compositionally biased region" description="Basic and acidic residues" evidence="4">
    <location>
        <begin position="746"/>
        <end position="763"/>
    </location>
</feature>
<dbReference type="EMBL" id="JAHBMH010000007">
    <property type="protein sequence ID" value="KAK1939782.1"/>
    <property type="molecule type" value="Genomic_DNA"/>
</dbReference>
<reference evidence="6" key="2">
    <citation type="submission" date="2021-05" db="EMBL/GenBank/DDBJ databases">
        <authorList>
            <person name="Pain A."/>
        </authorList>
    </citation>
    <scope>NUCLEOTIDE SEQUENCE</scope>
    <source>
        <strain evidence="6">1802A</strain>
    </source>
</reference>
<dbReference type="InterPro" id="IPR001965">
    <property type="entry name" value="Znf_PHD"/>
</dbReference>